<evidence type="ECO:0000313" key="8">
    <source>
        <dbReference type="Proteomes" id="UP001163105"/>
    </source>
</evidence>
<evidence type="ECO:0000313" key="7">
    <source>
        <dbReference type="EMBL" id="KAJ6446750.1"/>
    </source>
</evidence>
<evidence type="ECO:0000256" key="3">
    <source>
        <dbReference type="ARBA" id="ARBA00023015"/>
    </source>
</evidence>
<dbReference type="InterPro" id="IPR009332">
    <property type="entry name" value="Med22"/>
</dbReference>
<dbReference type="GO" id="GO:0016592">
    <property type="term" value="C:mediator complex"/>
    <property type="evidence" value="ECO:0007669"/>
    <property type="project" value="InterPro"/>
</dbReference>
<feature type="compositionally biased region" description="Low complexity" evidence="6">
    <location>
        <begin position="140"/>
        <end position="150"/>
    </location>
</feature>
<proteinExistence type="inferred from homology"/>
<accession>A0AB34G5Q8</accession>
<evidence type="ECO:0000256" key="2">
    <source>
        <dbReference type="ARBA" id="ARBA00005942"/>
    </source>
</evidence>
<organism evidence="7 8">
    <name type="scientific">Purpureocillium lavendulum</name>
    <dbReference type="NCBI Taxonomy" id="1247861"/>
    <lineage>
        <taxon>Eukaryota</taxon>
        <taxon>Fungi</taxon>
        <taxon>Dikarya</taxon>
        <taxon>Ascomycota</taxon>
        <taxon>Pezizomycotina</taxon>
        <taxon>Sordariomycetes</taxon>
        <taxon>Hypocreomycetidae</taxon>
        <taxon>Hypocreales</taxon>
        <taxon>Ophiocordycipitaceae</taxon>
        <taxon>Purpureocillium</taxon>
    </lineage>
</organism>
<dbReference type="Pfam" id="PF06179">
    <property type="entry name" value="Med22"/>
    <property type="match status" value="1"/>
</dbReference>
<comment type="subcellular location">
    <subcellularLocation>
        <location evidence="1">Nucleus</location>
    </subcellularLocation>
</comment>
<evidence type="ECO:0000256" key="1">
    <source>
        <dbReference type="ARBA" id="ARBA00004123"/>
    </source>
</evidence>
<gene>
    <name evidence="7" type="ORF">O9K51_01523</name>
</gene>
<keyword evidence="8" id="KW-1185">Reference proteome</keyword>
<feature type="region of interest" description="Disordered" evidence="6">
    <location>
        <begin position="131"/>
        <end position="150"/>
    </location>
</feature>
<dbReference type="GO" id="GO:0006357">
    <property type="term" value="P:regulation of transcription by RNA polymerase II"/>
    <property type="evidence" value="ECO:0007669"/>
    <property type="project" value="InterPro"/>
</dbReference>
<reference evidence="7" key="1">
    <citation type="submission" date="2023-01" db="EMBL/GenBank/DDBJ databases">
        <title>The growth and conidiation of Purpureocillium lavendulum are regulated by nitrogen source and histone H3K14 acetylation.</title>
        <authorList>
            <person name="Tang P."/>
            <person name="Han J."/>
            <person name="Zhang C."/>
            <person name="Tang P."/>
            <person name="Qi F."/>
            <person name="Zhang K."/>
            <person name="Liang L."/>
        </authorList>
    </citation>
    <scope>NUCLEOTIDE SEQUENCE</scope>
    <source>
        <strain evidence="7">YMF1.00683</strain>
    </source>
</reference>
<comment type="similarity">
    <text evidence="2">Belongs to the Mediator complex subunit 22 family.</text>
</comment>
<comment type="caution">
    <text evidence="7">The sequence shown here is derived from an EMBL/GenBank/DDBJ whole genome shotgun (WGS) entry which is preliminary data.</text>
</comment>
<dbReference type="GO" id="GO:0003712">
    <property type="term" value="F:transcription coregulator activity"/>
    <property type="evidence" value="ECO:0007669"/>
    <property type="project" value="InterPro"/>
</dbReference>
<keyword evidence="5" id="KW-0539">Nucleus</keyword>
<evidence type="ECO:0000256" key="6">
    <source>
        <dbReference type="SAM" id="MobiDB-lite"/>
    </source>
</evidence>
<dbReference type="EMBL" id="JAQHRD010000001">
    <property type="protein sequence ID" value="KAJ6446750.1"/>
    <property type="molecule type" value="Genomic_DNA"/>
</dbReference>
<evidence type="ECO:0000256" key="4">
    <source>
        <dbReference type="ARBA" id="ARBA00023163"/>
    </source>
</evidence>
<keyword evidence="4" id="KW-0804">Transcription</keyword>
<dbReference type="Proteomes" id="UP001163105">
    <property type="component" value="Unassembled WGS sequence"/>
</dbReference>
<dbReference type="AlphaFoldDB" id="A0AB34G5Q8"/>
<sequence length="150" mass="16331">MDRSQPQSSNLMDTHNRLVADILTRYRTLMMLATVQAEGERNNATPEAMSVAGISMKMEFDGLYSSIKDLLALSRRIKELWVFGPLSKADPDRVAKEAQIERDVASVAELINGLEGADMRALAEQHGGTWERLTKDDPQAAGGAAAGTAQ</sequence>
<evidence type="ECO:0000256" key="5">
    <source>
        <dbReference type="ARBA" id="ARBA00023242"/>
    </source>
</evidence>
<protein>
    <submittedName>
        <fullName evidence="7">Surfeit locus protein 5 subunit 22 of mediator complex domain-containing protein</fullName>
    </submittedName>
</protein>
<name>A0AB34G5Q8_9HYPO</name>
<keyword evidence="3" id="KW-0805">Transcription regulation</keyword>